<dbReference type="PANTHER" id="PTHR22891">
    <property type="entry name" value="EUKARYOTIC TRANSLATION INITIATION FACTOR 2C"/>
    <property type="match status" value="1"/>
</dbReference>
<feature type="non-terminal residue" evidence="2">
    <location>
        <position position="1"/>
    </location>
</feature>
<keyword evidence="3" id="KW-1185">Reference proteome</keyword>
<proteinExistence type="predicted"/>
<dbReference type="GO" id="GO:0003676">
    <property type="term" value="F:nucleic acid binding"/>
    <property type="evidence" value="ECO:0007669"/>
    <property type="project" value="InterPro"/>
</dbReference>
<dbReference type="PROSITE" id="PS50822">
    <property type="entry name" value="PIWI"/>
    <property type="match status" value="1"/>
</dbReference>
<dbReference type="Gene3D" id="3.30.420.10">
    <property type="entry name" value="Ribonuclease H-like superfamily/Ribonuclease H"/>
    <property type="match status" value="1"/>
</dbReference>
<dbReference type="EMBL" id="CATQJA010000735">
    <property type="protein sequence ID" value="CAJ0563617.1"/>
    <property type="molecule type" value="Genomic_DNA"/>
</dbReference>
<dbReference type="Pfam" id="PF02171">
    <property type="entry name" value="Piwi"/>
    <property type="match status" value="1"/>
</dbReference>
<dbReference type="InterPro" id="IPR036397">
    <property type="entry name" value="RNaseH_sf"/>
</dbReference>
<reference evidence="2" key="1">
    <citation type="submission" date="2023-06" db="EMBL/GenBank/DDBJ databases">
        <authorList>
            <person name="Delattre M."/>
        </authorList>
    </citation>
    <scope>NUCLEOTIDE SEQUENCE</scope>
    <source>
        <strain evidence="2">AF72</strain>
    </source>
</reference>
<evidence type="ECO:0000313" key="3">
    <source>
        <dbReference type="Proteomes" id="UP001177023"/>
    </source>
</evidence>
<dbReference type="InterPro" id="IPR012337">
    <property type="entry name" value="RNaseH-like_sf"/>
</dbReference>
<organism evidence="2 3">
    <name type="scientific">Mesorhabditis spiculigera</name>
    <dbReference type="NCBI Taxonomy" id="96644"/>
    <lineage>
        <taxon>Eukaryota</taxon>
        <taxon>Metazoa</taxon>
        <taxon>Ecdysozoa</taxon>
        <taxon>Nematoda</taxon>
        <taxon>Chromadorea</taxon>
        <taxon>Rhabditida</taxon>
        <taxon>Rhabditina</taxon>
        <taxon>Rhabditomorpha</taxon>
        <taxon>Rhabditoidea</taxon>
        <taxon>Rhabditidae</taxon>
        <taxon>Mesorhabditinae</taxon>
        <taxon>Mesorhabditis</taxon>
    </lineage>
</organism>
<dbReference type="InterPro" id="IPR003165">
    <property type="entry name" value="Piwi"/>
</dbReference>
<dbReference type="AlphaFoldDB" id="A0AA36FQJ6"/>
<comment type="caution">
    <text evidence="2">The sequence shown here is derived from an EMBL/GenBank/DDBJ whole genome shotgun (WGS) entry which is preliminary data.</text>
</comment>
<name>A0AA36FQJ6_9BILA</name>
<sequence>MAFRRPSSSTPSTRSRKHTITRWLVLNMEGPDKPTLTYIVTSKRHHTRFFPAPGAKDLLRSGNFRPGLLIEDDVVRNLAAHPLHVLHDDWNPSSGFWQNITFALCHLYCRTNKSVSLPAPVYYAHLAAKRAADWVAGYEHNYFAEDKAKERGGQGEDDTYTWLKEKNSTPKVKGMVFC</sequence>
<evidence type="ECO:0000313" key="2">
    <source>
        <dbReference type="EMBL" id="CAJ0563617.1"/>
    </source>
</evidence>
<gene>
    <name evidence="2" type="ORF">MSPICULIGERA_LOCUS2503</name>
</gene>
<dbReference type="Proteomes" id="UP001177023">
    <property type="component" value="Unassembled WGS sequence"/>
</dbReference>
<protein>
    <recommendedName>
        <fullName evidence="1">Piwi domain-containing protein</fullName>
    </recommendedName>
</protein>
<dbReference type="SUPFAM" id="SSF53098">
    <property type="entry name" value="Ribonuclease H-like"/>
    <property type="match status" value="1"/>
</dbReference>
<feature type="domain" description="Piwi" evidence="1">
    <location>
        <begin position="33"/>
        <end position="136"/>
    </location>
</feature>
<evidence type="ECO:0000259" key="1">
    <source>
        <dbReference type="PROSITE" id="PS50822"/>
    </source>
</evidence>
<accession>A0AA36FQJ6</accession>